<protein>
    <submittedName>
        <fullName evidence="2">Uncharacterized protein</fullName>
    </submittedName>
</protein>
<name>A0A812XJR6_SYMPI</name>
<feature type="non-terminal residue" evidence="2">
    <location>
        <position position="1"/>
    </location>
</feature>
<accession>A0A812XJR6</accession>
<feature type="compositionally biased region" description="Basic and acidic residues" evidence="1">
    <location>
        <begin position="61"/>
        <end position="73"/>
    </location>
</feature>
<reference evidence="2" key="1">
    <citation type="submission" date="2021-02" db="EMBL/GenBank/DDBJ databases">
        <authorList>
            <person name="Dougan E. K."/>
            <person name="Rhodes N."/>
            <person name="Thang M."/>
            <person name="Chan C."/>
        </authorList>
    </citation>
    <scope>NUCLEOTIDE SEQUENCE</scope>
</reference>
<evidence type="ECO:0000256" key="1">
    <source>
        <dbReference type="SAM" id="MobiDB-lite"/>
    </source>
</evidence>
<dbReference type="EMBL" id="CAJNIZ010045718">
    <property type="protein sequence ID" value="CAE7728172.1"/>
    <property type="molecule type" value="Genomic_DNA"/>
</dbReference>
<feature type="region of interest" description="Disordered" evidence="1">
    <location>
        <begin position="1"/>
        <end position="102"/>
    </location>
</feature>
<comment type="caution">
    <text evidence="2">The sequence shown here is derived from an EMBL/GenBank/DDBJ whole genome shotgun (WGS) entry which is preliminary data.</text>
</comment>
<feature type="compositionally biased region" description="Basic and acidic residues" evidence="1">
    <location>
        <begin position="81"/>
        <end position="102"/>
    </location>
</feature>
<feature type="non-terminal residue" evidence="2">
    <location>
        <position position="102"/>
    </location>
</feature>
<evidence type="ECO:0000313" key="2">
    <source>
        <dbReference type="EMBL" id="CAE7728172.1"/>
    </source>
</evidence>
<keyword evidence="3" id="KW-1185">Reference proteome</keyword>
<organism evidence="2 3">
    <name type="scientific">Symbiodinium pilosum</name>
    <name type="common">Dinoflagellate</name>
    <dbReference type="NCBI Taxonomy" id="2952"/>
    <lineage>
        <taxon>Eukaryota</taxon>
        <taxon>Sar</taxon>
        <taxon>Alveolata</taxon>
        <taxon>Dinophyceae</taxon>
        <taxon>Suessiales</taxon>
        <taxon>Symbiodiniaceae</taxon>
        <taxon>Symbiodinium</taxon>
    </lineage>
</organism>
<evidence type="ECO:0000313" key="3">
    <source>
        <dbReference type="Proteomes" id="UP000649617"/>
    </source>
</evidence>
<sequence length="102" mass="10619">PFPASGRAGAGSSRERPQLAKRIQGSGHRAIGGQPGTLPSRPRKPPGGCANLDALSSTGNDSRHASSTSRRECSGAACLRQPRERSLALGHPGRDAPPEPRY</sequence>
<dbReference type="Proteomes" id="UP000649617">
    <property type="component" value="Unassembled WGS sequence"/>
</dbReference>
<dbReference type="AlphaFoldDB" id="A0A812XJR6"/>
<proteinExistence type="predicted"/>
<gene>
    <name evidence="2" type="ORF">SPIL2461_LOCUS20867</name>
</gene>